<name>A0A7S1VRB7_9STRA</name>
<feature type="compositionally biased region" description="Basic and acidic residues" evidence="6">
    <location>
        <begin position="167"/>
        <end position="184"/>
    </location>
</feature>
<dbReference type="PANTHER" id="PTHR33778">
    <property type="entry name" value="PROTEIN MGTC"/>
    <property type="match status" value="1"/>
</dbReference>
<keyword evidence="3 7" id="KW-0812">Transmembrane</keyword>
<dbReference type="GO" id="GO:0005886">
    <property type="term" value="C:plasma membrane"/>
    <property type="evidence" value="ECO:0007669"/>
    <property type="project" value="UniProtKB-SubCell"/>
</dbReference>
<keyword evidence="2" id="KW-1003">Cell membrane</keyword>
<comment type="subcellular location">
    <subcellularLocation>
        <location evidence="1">Cell membrane</location>
        <topology evidence="1">Multi-pass membrane protein</topology>
    </subcellularLocation>
</comment>
<gene>
    <name evidence="9" type="ORF">GOCE00092_LOCUS24802</name>
</gene>
<feature type="compositionally biased region" description="Basic residues" evidence="6">
    <location>
        <begin position="417"/>
        <end position="434"/>
    </location>
</feature>
<keyword evidence="5 7" id="KW-0472">Membrane</keyword>
<protein>
    <recommendedName>
        <fullName evidence="8">MgtC/SapB/SrpB/YhiD N-terminal domain-containing protein</fullName>
    </recommendedName>
</protein>
<feature type="compositionally biased region" description="Low complexity" evidence="6">
    <location>
        <begin position="36"/>
        <end position="52"/>
    </location>
</feature>
<feature type="transmembrane region" description="Helical" evidence="7">
    <location>
        <begin position="95"/>
        <end position="118"/>
    </location>
</feature>
<keyword evidence="4 7" id="KW-1133">Transmembrane helix</keyword>
<feature type="transmembrane region" description="Helical" evidence="7">
    <location>
        <begin position="311"/>
        <end position="340"/>
    </location>
</feature>
<organism evidence="9">
    <name type="scientific">Grammatophora oceanica</name>
    <dbReference type="NCBI Taxonomy" id="210454"/>
    <lineage>
        <taxon>Eukaryota</taxon>
        <taxon>Sar</taxon>
        <taxon>Stramenopiles</taxon>
        <taxon>Ochrophyta</taxon>
        <taxon>Bacillariophyta</taxon>
        <taxon>Fragilariophyceae</taxon>
        <taxon>Fragilariophycidae</taxon>
        <taxon>Rhabdonematales</taxon>
        <taxon>Grammatophoraceae</taxon>
        <taxon>Grammatophora</taxon>
    </lineage>
</organism>
<feature type="compositionally biased region" description="Acidic residues" evidence="6">
    <location>
        <begin position="349"/>
        <end position="370"/>
    </location>
</feature>
<evidence type="ECO:0000256" key="4">
    <source>
        <dbReference type="ARBA" id="ARBA00022989"/>
    </source>
</evidence>
<accession>A0A7S1VRB7</accession>
<evidence type="ECO:0000256" key="7">
    <source>
        <dbReference type="SAM" id="Phobius"/>
    </source>
</evidence>
<dbReference type="InterPro" id="IPR049177">
    <property type="entry name" value="MgtC_SapB_SrpB_YhiD_N"/>
</dbReference>
<dbReference type="PANTHER" id="PTHR33778:SF1">
    <property type="entry name" value="MAGNESIUM TRANSPORTER YHID-RELATED"/>
    <property type="match status" value="1"/>
</dbReference>
<proteinExistence type="predicted"/>
<sequence>MKASNENLDPAFGERKPLLFAQTQHGSSFRLDGDSEVLQSSASSQQSTNSKQPSPMVAGLNLLAKNRYTASGRPIRGKRGGNQLLPRKYSVKSKAFLLLCYLGAFVWTLCILFGPLVLHFQDKALWCPVYDPNADDEHLFTTVTNDDVTNRQLKSSGDAGSRSSRATADDRLNSEIPVEEREYENPDYDTDPCRYVRLPSLMGLTLEECDFCRRMLTAVLLGGTIGYERRSSDRPAGIRTLGLVSLGACFFTISSISAFKSSTMGWDSSRVTAALPSGVGFLGAALIWKGTVSIDGQDTHQVHGLTTAAGVWLSAAIGVGAGGALYFVSFYSTALILLVLRYGPKLYMQEDDASDDDDDEDDDDDDETEYNEAPSRRDQDVTKDKEQQYTQLLNDESAKSEALQDTSGGSAQVPAAKLKRSSIHHHKKNHTYYR</sequence>
<evidence type="ECO:0000256" key="6">
    <source>
        <dbReference type="SAM" id="MobiDB-lite"/>
    </source>
</evidence>
<evidence type="ECO:0000259" key="8">
    <source>
        <dbReference type="Pfam" id="PF02308"/>
    </source>
</evidence>
<feature type="compositionally biased region" description="Low complexity" evidence="6">
    <location>
        <begin position="155"/>
        <end position="166"/>
    </location>
</feature>
<feature type="region of interest" description="Disordered" evidence="6">
    <location>
        <begin position="30"/>
        <end position="56"/>
    </location>
</feature>
<feature type="region of interest" description="Disordered" evidence="6">
    <location>
        <begin position="151"/>
        <end position="185"/>
    </location>
</feature>
<reference evidence="9" key="1">
    <citation type="submission" date="2021-01" db="EMBL/GenBank/DDBJ databases">
        <authorList>
            <person name="Corre E."/>
            <person name="Pelletier E."/>
            <person name="Niang G."/>
            <person name="Scheremetjew M."/>
            <person name="Finn R."/>
            <person name="Kale V."/>
            <person name="Holt S."/>
            <person name="Cochrane G."/>
            <person name="Meng A."/>
            <person name="Brown T."/>
            <person name="Cohen L."/>
        </authorList>
    </citation>
    <scope>NUCLEOTIDE SEQUENCE</scope>
    <source>
        <strain evidence="9">CCMP 410</strain>
    </source>
</reference>
<dbReference type="Pfam" id="PF02308">
    <property type="entry name" value="MgtC"/>
    <property type="match status" value="1"/>
</dbReference>
<dbReference type="PRINTS" id="PR01837">
    <property type="entry name" value="MGTCSAPBPROT"/>
</dbReference>
<evidence type="ECO:0000256" key="3">
    <source>
        <dbReference type="ARBA" id="ARBA00022692"/>
    </source>
</evidence>
<evidence type="ECO:0000313" key="9">
    <source>
        <dbReference type="EMBL" id="CAD9306950.1"/>
    </source>
</evidence>
<feature type="transmembrane region" description="Helical" evidence="7">
    <location>
        <begin position="236"/>
        <end position="259"/>
    </location>
</feature>
<evidence type="ECO:0000256" key="5">
    <source>
        <dbReference type="ARBA" id="ARBA00023136"/>
    </source>
</evidence>
<feature type="domain" description="MgtC/SapB/SrpB/YhiD N-terminal" evidence="8">
    <location>
        <begin position="215"/>
        <end position="345"/>
    </location>
</feature>
<feature type="region of interest" description="Disordered" evidence="6">
    <location>
        <begin position="349"/>
        <end position="434"/>
    </location>
</feature>
<dbReference type="AlphaFoldDB" id="A0A7S1VRB7"/>
<feature type="transmembrane region" description="Helical" evidence="7">
    <location>
        <begin position="271"/>
        <end position="291"/>
    </location>
</feature>
<evidence type="ECO:0000256" key="1">
    <source>
        <dbReference type="ARBA" id="ARBA00004651"/>
    </source>
</evidence>
<evidence type="ECO:0000256" key="2">
    <source>
        <dbReference type="ARBA" id="ARBA00022475"/>
    </source>
</evidence>
<dbReference type="EMBL" id="HBGK01047217">
    <property type="protein sequence ID" value="CAD9306950.1"/>
    <property type="molecule type" value="Transcribed_RNA"/>
</dbReference>
<feature type="compositionally biased region" description="Basic and acidic residues" evidence="6">
    <location>
        <begin position="374"/>
        <end position="387"/>
    </location>
</feature>
<dbReference type="InterPro" id="IPR003416">
    <property type="entry name" value="MgtC/SapB/SrpB/YhiD_fam"/>
</dbReference>